<evidence type="ECO:0000313" key="3">
    <source>
        <dbReference type="EMBL" id="VEU44563.1"/>
    </source>
</evidence>
<dbReference type="PANTHER" id="PTHR21600:SF87">
    <property type="entry name" value="RNA PSEUDOURIDYLATE SYNTHASE DOMAIN-CONTAINING PROTEIN 1"/>
    <property type="match status" value="1"/>
</dbReference>
<dbReference type="OrthoDB" id="424794at2759"/>
<gene>
    <name evidence="3" type="ORF">PSNMU_V1.4_AUG-EV-PASAV3_0116780</name>
</gene>
<dbReference type="PANTHER" id="PTHR21600">
    <property type="entry name" value="MITOCHONDRIAL RNA PSEUDOURIDINE SYNTHASE"/>
    <property type="match status" value="1"/>
</dbReference>
<dbReference type="Gene3D" id="3.30.2350.10">
    <property type="entry name" value="Pseudouridine synthase"/>
    <property type="match status" value="1"/>
</dbReference>
<dbReference type="EMBL" id="CAACVS010000650">
    <property type="protein sequence ID" value="VEU44563.1"/>
    <property type="molecule type" value="Genomic_DNA"/>
</dbReference>
<dbReference type="CDD" id="cd02869">
    <property type="entry name" value="PseudoU_synth_RluA_like"/>
    <property type="match status" value="1"/>
</dbReference>
<comment type="similarity">
    <text evidence="1">Belongs to the pseudouridine synthase RluA family.</text>
</comment>
<dbReference type="InterPro" id="IPR006145">
    <property type="entry name" value="PsdUridine_synth_RsuA/RluA"/>
</dbReference>
<dbReference type="InterPro" id="IPR050188">
    <property type="entry name" value="RluA_PseudoU_synthase"/>
</dbReference>
<evidence type="ECO:0000256" key="1">
    <source>
        <dbReference type="ARBA" id="ARBA00010876"/>
    </source>
</evidence>
<dbReference type="GO" id="GO:0000455">
    <property type="term" value="P:enzyme-directed rRNA pseudouridine synthesis"/>
    <property type="evidence" value="ECO:0007669"/>
    <property type="project" value="TreeGrafter"/>
</dbReference>
<keyword evidence="4" id="KW-1185">Reference proteome</keyword>
<dbReference type="InterPro" id="IPR006224">
    <property type="entry name" value="PsdUridine_synth_RluA-like_CS"/>
</dbReference>
<dbReference type="Pfam" id="PF00849">
    <property type="entry name" value="PseudoU_synth_2"/>
    <property type="match status" value="1"/>
</dbReference>
<evidence type="ECO:0000313" key="4">
    <source>
        <dbReference type="Proteomes" id="UP000291116"/>
    </source>
</evidence>
<sequence length="425" mass="47861">MDRRTASTGKKNIWHSVGRNSWNSTPKQYVSKFTRRHQWNNRRNEFRDTRLFFLDTKFQIKNSVRQIRVNAALTTIQRCMATDLQDVSDQEKIIDEVSMEEMADGDKPSEENFLPSIMDGFSVVRMYKTCQDSGFDLDQVEALVGVDDVGRLELTPRNISVPIALMMLDPGEYPSRSAARKACRKARILIHRGPLEIDTETGEEQFDAKNCVRARVGDRVFPGDVMCVQVRIADGTVPVARHQKPPFELPVVFEDDHFAIVNKPAGIVVYAKKGGGEGFMTIRAAIPFAVSPPKAGTYSSLRRPKPVHRLDKPTSGLLIVAKTMPAMVNLSEQFRARKVKKTYTAIVNGIPPERAESVISTKEAYTMGFDVDPDSCSNDKWQVIDHVLDEKSASTTEAGMPRGYEEKVFFCARTKLRWSIHSTTP</sequence>
<accession>A0A448ZRH8</accession>
<dbReference type="GO" id="GO:0003723">
    <property type="term" value="F:RNA binding"/>
    <property type="evidence" value="ECO:0007669"/>
    <property type="project" value="InterPro"/>
</dbReference>
<dbReference type="PROSITE" id="PS01129">
    <property type="entry name" value="PSI_RLU"/>
    <property type="match status" value="1"/>
</dbReference>
<dbReference type="GO" id="GO:0009982">
    <property type="term" value="F:pseudouridine synthase activity"/>
    <property type="evidence" value="ECO:0007669"/>
    <property type="project" value="InterPro"/>
</dbReference>
<dbReference type="AlphaFoldDB" id="A0A448ZRH8"/>
<proteinExistence type="inferred from homology"/>
<protein>
    <recommendedName>
        <fullName evidence="2">Pseudouridine synthase RsuA/RluA-like domain-containing protein</fullName>
    </recommendedName>
</protein>
<organism evidence="3 4">
    <name type="scientific">Pseudo-nitzschia multistriata</name>
    <dbReference type="NCBI Taxonomy" id="183589"/>
    <lineage>
        <taxon>Eukaryota</taxon>
        <taxon>Sar</taxon>
        <taxon>Stramenopiles</taxon>
        <taxon>Ochrophyta</taxon>
        <taxon>Bacillariophyta</taxon>
        <taxon>Bacillariophyceae</taxon>
        <taxon>Bacillariophycidae</taxon>
        <taxon>Bacillariales</taxon>
        <taxon>Bacillariaceae</taxon>
        <taxon>Pseudo-nitzschia</taxon>
    </lineage>
</organism>
<dbReference type="SUPFAM" id="SSF55120">
    <property type="entry name" value="Pseudouridine synthase"/>
    <property type="match status" value="1"/>
</dbReference>
<dbReference type="InterPro" id="IPR020103">
    <property type="entry name" value="PsdUridine_synth_cat_dom_sf"/>
</dbReference>
<name>A0A448ZRH8_9STRA</name>
<reference evidence="3 4" key="1">
    <citation type="submission" date="2019-01" db="EMBL/GenBank/DDBJ databases">
        <authorList>
            <person name="Ferrante I. M."/>
        </authorList>
    </citation>
    <scope>NUCLEOTIDE SEQUENCE [LARGE SCALE GENOMIC DNA]</scope>
    <source>
        <strain evidence="3 4">B856</strain>
    </source>
</reference>
<evidence type="ECO:0000259" key="2">
    <source>
        <dbReference type="Pfam" id="PF00849"/>
    </source>
</evidence>
<dbReference type="Proteomes" id="UP000291116">
    <property type="component" value="Unassembled WGS sequence"/>
</dbReference>
<feature type="domain" description="Pseudouridine synthase RsuA/RluA-like" evidence="2">
    <location>
        <begin position="257"/>
        <end position="358"/>
    </location>
</feature>